<organism evidence="2 3">
    <name type="scientific">Streptomyces tagetis</name>
    <dbReference type="NCBI Taxonomy" id="2820809"/>
    <lineage>
        <taxon>Bacteria</taxon>
        <taxon>Bacillati</taxon>
        <taxon>Actinomycetota</taxon>
        <taxon>Actinomycetes</taxon>
        <taxon>Kitasatosporales</taxon>
        <taxon>Streptomycetaceae</taxon>
        <taxon>Streptomyces</taxon>
    </lineage>
</organism>
<keyword evidence="1" id="KW-0812">Transmembrane</keyword>
<comment type="caution">
    <text evidence="2">The sequence shown here is derived from an EMBL/GenBank/DDBJ whole genome shotgun (WGS) entry which is preliminary data.</text>
</comment>
<evidence type="ECO:0000256" key="1">
    <source>
        <dbReference type="SAM" id="Phobius"/>
    </source>
</evidence>
<dbReference type="RefSeq" id="WP_210867874.1">
    <property type="nucleotide sequence ID" value="NZ_JAGPNL010000001.1"/>
</dbReference>
<evidence type="ECO:0000313" key="2">
    <source>
        <dbReference type="EMBL" id="MBQ0825174.1"/>
    </source>
</evidence>
<proteinExistence type="predicted"/>
<keyword evidence="1" id="KW-1133">Transmembrane helix</keyword>
<feature type="transmembrane region" description="Helical" evidence="1">
    <location>
        <begin position="29"/>
        <end position="49"/>
    </location>
</feature>
<dbReference type="Proteomes" id="UP000677875">
    <property type="component" value="Unassembled WGS sequence"/>
</dbReference>
<evidence type="ECO:0000313" key="3">
    <source>
        <dbReference type="Proteomes" id="UP000677875"/>
    </source>
</evidence>
<dbReference type="EMBL" id="JAGPNL010000001">
    <property type="protein sequence ID" value="MBQ0825174.1"/>
    <property type="molecule type" value="Genomic_DNA"/>
</dbReference>
<keyword evidence="1" id="KW-0472">Membrane</keyword>
<accession>A0A941AWT3</accession>
<gene>
    <name evidence="2" type="ORF">J5Y05_01395</name>
</gene>
<sequence>MSAIVHAQASPGVIMPTERPGRTATWAKVLAAFVLLVLMPLVIFFVVSFRGSGAFPW</sequence>
<dbReference type="AlphaFoldDB" id="A0A941AWT3"/>
<keyword evidence="3" id="KW-1185">Reference proteome</keyword>
<name>A0A941AWT3_9ACTN</name>
<protein>
    <submittedName>
        <fullName evidence="2">Uncharacterized protein</fullName>
    </submittedName>
</protein>
<reference evidence="2" key="1">
    <citation type="submission" date="2021-04" db="EMBL/GenBank/DDBJ databases">
        <title>Genome seq and assembly of Streptomyces sp. RG38.</title>
        <authorList>
            <person name="Chhetri G."/>
        </authorList>
    </citation>
    <scope>NUCLEOTIDE SEQUENCE</scope>
    <source>
        <strain evidence="2">RG38</strain>
    </source>
</reference>